<dbReference type="EMBL" id="LK028577">
    <property type="protein sequence ID" value="CDS17397.1"/>
    <property type="molecule type" value="Genomic_DNA"/>
</dbReference>
<evidence type="ECO:0000313" key="4">
    <source>
        <dbReference type="WBParaSite" id="EgrG_001014550"/>
    </source>
</evidence>
<gene>
    <name evidence="2" type="ORF">EgrG_001014550</name>
</gene>
<reference evidence="4" key="3">
    <citation type="submission" date="2020-10" db="UniProtKB">
        <authorList>
            <consortium name="WormBaseParasite"/>
        </authorList>
    </citation>
    <scope>IDENTIFICATION</scope>
</reference>
<evidence type="ECO:0000313" key="2">
    <source>
        <dbReference type="EMBL" id="CDS17397.1"/>
    </source>
</evidence>
<feature type="region of interest" description="Disordered" evidence="1">
    <location>
        <begin position="70"/>
        <end position="94"/>
    </location>
</feature>
<reference evidence="2" key="2">
    <citation type="submission" date="2014-06" db="EMBL/GenBank/DDBJ databases">
        <authorList>
            <person name="Aslett M."/>
        </authorList>
    </citation>
    <scope>NUCLEOTIDE SEQUENCE</scope>
</reference>
<name>A0A068WCD4_ECHGR</name>
<dbReference type="AlphaFoldDB" id="A0A068WCD4"/>
<organism evidence="2">
    <name type="scientific">Echinococcus granulosus</name>
    <name type="common">Hydatid tapeworm</name>
    <dbReference type="NCBI Taxonomy" id="6210"/>
    <lineage>
        <taxon>Eukaryota</taxon>
        <taxon>Metazoa</taxon>
        <taxon>Spiralia</taxon>
        <taxon>Lophotrochozoa</taxon>
        <taxon>Platyhelminthes</taxon>
        <taxon>Cestoda</taxon>
        <taxon>Eucestoda</taxon>
        <taxon>Cyclophyllidea</taxon>
        <taxon>Taeniidae</taxon>
        <taxon>Echinococcus</taxon>
        <taxon>Echinococcus granulosus group</taxon>
    </lineage>
</organism>
<evidence type="ECO:0000256" key="1">
    <source>
        <dbReference type="SAM" id="MobiDB-lite"/>
    </source>
</evidence>
<accession>A0A068WCD4</accession>
<evidence type="ECO:0000313" key="3">
    <source>
        <dbReference type="Proteomes" id="UP000492820"/>
    </source>
</evidence>
<reference evidence="2 3" key="1">
    <citation type="journal article" date="2013" name="Nature">
        <title>The genomes of four tapeworm species reveal adaptations to parasitism.</title>
        <authorList>
            <person name="Tsai I.J."/>
            <person name="Zarowiecki M."/>
            <person name="Holroyd N."/>
            <person name="Garciarrubio A."/>
            <person name="Sanchez-Flores A."/>
            <person name="Brooks K.L."/>
            <person name="Tracey A."/>
            <person name="Bobes R.J."/>
            <person name="Fragoso G."/>
            <person name="Sciutto E."/>
            <person name="Aslett M."/>
            <person name="Beasley H."/>
            <person name="Bennett H.M."/>
            <person name="Cai J."/>
            <person name="Camicia F."/>
            <person name="Clark R."/>
            <person name="Cucher M."/>
            <person name="De Silva N."/>
            <person name="Day T.A."/>
            <person name="Deplazes P."/>
            <person name="Estrada K."/>
            <person name="Fernandez C."/>
            <person name="Holland P.W."/>
            <person name="Hou J."/>
            <person name="Hu S."/>
            <person name="Huckvale T."/>
            <person name="Hung S.S."/>
            <person name="Kamenetzky L."/>
            <person name="Keane J.A."/>
            <person name="Kiss F."/>
            <person name="Koziol U."/>
            <person name="Lambert O."/>
            <person name="Liu K."/>
            <person name="Luo X."/>
            <person name="Luo Y."/>
            <person name="Macchiaroli N."/>
            <person name="Nichol S."/>
            <person name="Paps J."/>
            <person name="Parkinson J."/>
            <person name="Pouchkina-Stantcheva N."/>
            <person name="Riddiford N."/>
            <person name="Rosenzvit M."/>
            <person name="Salinas G."/>
            <person name="Wasmuth J.D."/>
            <person name="Zamanian M."/>
            <person name="Zheng Y."/>
            <person name="Cai X."/>
            <person name="Soberon X."/>
            <person name="Olson P.D."/>
            <person name="Laclette J.P."/>
            <person name="Brehm K."/>
            <person name="Berriman M."/>
            <person name="Garciarrubio A."/>
            <person name="Bobes R.J."/>
            <person name="Fragoso G."/>
            <person name="Sanchez-Flores A."/>
            <person name="Estrada K."/>
            <person name="Cevallos M.A."/>
            <person name="Morett E."/>
            <person name="Gonzalez V."/>
            <person name="Portillo T."/>
            <person name="Ochoa-Leyva A."/>
            <person name="Jose M.V."/>
            <person name="Sciutto E."/>
            <person name="Landa A."/>
            <person name="Jimenez L."/>
            <person name="Valdes V."/>
            <person name="Carrero J.C."/>
            <person name="Larralde C."/>
            <person name="Morales-Montor J."/>
            <person name="Limon-Lason J."/>
            <person name="Soberon X."/>
            <person name="Laclette J.P."/>
        </authorList>
    </citation>
    <scope>NUCLEOTIDE SEQUENCE [LARGE SCALE GENOMIC DNA]</scope>
</reference>
<sequence length="94" mass="10522">MSARASQSSGNTGVLRRRLEDKAELKRKCELLLKIYEEDRVKSTRDATRRYKAAGRAALEAWLEYAAEPKPDPSDLLRSAGFGPEALDLEPSDQ</sequence>
<protein>
    <submittedName>
        <fullName evidence="4">Transposase</fullName>
    </submittedName>
</protein>
<dbReference type="Proteomes" id="UP000492820">
    <property type="component" value="Unassembled WGS sequence"/>
</dbReference>
<dbReference type="WBParaSite" id="EgrG_001014550">
    <property type="protein sequence ID" value="EgrG_001014550"/>
    <property type="gene ID" value="EgrG_001014550"/>
</dbReference>
<proteinExistence type="predicted"/>